<comment type="similarity">
    <text evidence="1">Belongs to the cytidylate kinase family. Type 1 subfamily.</text>
</comment>
<evidence type="ECO:0000256" key="5">
    <source>
        <dbReference type="ARBA" id="ARBA00022777"/>
    </source>
</evidence>
<dbReference type="AlphaFoldDB" id="A0AAD5EJ52"/>
<keyword evidence="4" id="KW-0547">Nucleotide-binding</keyword>
<evidence type="ECO:0000256" key="7">
    <source>
        <dbReference type="ARBA" id="ARBA00047615"/>
    </source>
</evidence>
<dbReference type="CDD" id="cd02020">
    <property type="entry name" value="CMPK"/>
    <property type="match status" value="1"/>
</dbReference>
<dbReference type="GO" id="GO:0036431">
    <property type="term" value="F:dCMP kinase activity"/>
    <property type="evidence" value="ECO:0007669"/>
    <property type="project" value="InterPro"/>
</dbReference>
<dbReference type="InterPro" id="IPR003136">
    <property type="entry name" value="Cytidylate_kin"/>
</dbReference>
<evidence type="ECO:0000256" key="1">
    <source>
        <dbReference type="ARBA" id="ARBA00009427"/>
    </source>
</evidence>
<evidence type="ECO:0000256" key="4">
    <source>
        <dbReference type="ARBA" id="ARBA00022741"/>
    </source>
</evidence>
<dbReference type="InterPro" id="IPR011994">
    <property type="entry name" value="Cytidylate_kinase_dom"/>
</dbReference>
<proteinExistence type="inferred from homology"/>
<protein>
    <recommendedName>
        <fullName evidence="2">(d)CMP kinase</fullName>
        <ecNumber evidence="2">2.7.4.25</ecNumber>
    </recommendedName>
</protein>
<dbReference type="RefSeq" id="XP_051449762.1">
    <property type="nucleotide sequence ID" value="XM_051585112.1"/>
</dbReference>
<evidence type="ECO:0000256" key="8">
    <source>
        <dbReference type="ARBA" id="ARBA00048478"/>
    </source>
</evidence>
<feature type="domain" description="Cytidylate kinase" evidence="9">
    <location>
        <begin position="9"/>
        <end position="135"/>
    </location>
</feature>
<name>A0AAD5EJ52_UMBRA</name>
<dbReference type="GO" id="GO:0006139">
    <property type="term" value="P:nucleobase-containing compound metabolic process"/>
    <property type="evidence" value="ECO:0007669"/>
    <property type="project" value="InterPro"/>
</dbReference>
<evidence type="ECO:0000313" key="10">
    <source>
        <dbReference type="EMBL" id="KAI8584758.1"/>
    </source>
</evidence>
<reference evidence="10" key="2">
    <citation type="journal article" date="2022" name="Proc. Natl. Acad. Sci. U.S.A.">
        <title>Diploid-dominant life cycles characterize the early evolution of Fungi.</title>
        <authorList>
            <person name="Amses K.R."/>
            <person name="Simmons D.R."/>
            <person name="Longcore J.E."/>
            <person name="Mondo S.J."/>
            <person name="Seto K."/>
            <person name="Jeronimo G.H."/>
            <person name="Bonds A.E."/>
            <person name="Quandt C.A."/>
            <person name="Davis W.J."/>
            <person name="Chang Y."/>
            <person name="Federici B.A."/>
            <person name="Kuo A."/>
            <person name="LaButti K."/>
            <person name="Pangilinan J."/>
            <person name="Andreopoulos W."/>
            <person name="Tritt A."/>
            <person name="Riley R."/>
            <person name="Hundley H."/>
            <person name="Johnson J."/>
            <person name="Lipzen A."/>
            <person name="Barry K."/>
            <person name="Lang B.F."/>
            <person name="Cuomo C.A."/>
            <person name="Buchler N.E."/>
            <person name="Grigoriev I.V."/>
            <person name="Spatafora J.W."/>
            <person name="Stajich J.E."/>
            <person name="James T.Y."/>
        </authorList>
    </citation>
    <scope>NUCLEOTIDE SEQUENCE</scope>
    <source>
        <strain evidence="10">AG</strain>
    </source>
</reference>
<evidence type="ECO:0000256" key="3">
    <source>
        <dbReference type="ARBA" id="ARBA00022679"/>
    </source>
</evidence>
<dbReference type="Proteomes" id="UP001206595">
    <property type="component" value="Unassembled WGS sequence"/>
</dbReference>
<accession>A0AAD5EJ52</accession>
<evidence type="ECO:0000256" key="2">
    <source>
        <dbReference type="ARBA" id="ARBA00012906"/>
    </source>
</evidence>
<evidence type="ECO:0000313" key="11">
    <source>
        <dbReference type="Proteomes" id="UP001206595"/>
    </source>
</evidence>
<dbReference type="SUPFAM" id="SSF52540">
    <property type="entry name" value="P-loop containing nucleoside triphosphate hydrolases"/>
    <property type="match status" value="1"/>
</dbReference>
<dbReference type="Pfam" id="PF02224">
    <property type="entry name" value="Cytidylate_kin"/>
    <property type="match status" value="2"/>
</dbReference>
<dbReference type="GO" id="GO:0005524">
    <property type="term" value="F:ATP binding"/>
    <property type="evidence" value="ECO:0007669"/>
    <property type="project" value="UniProtKB-KW"/>
</dbReference>
<comment type="caution">
    <text evidence="10">The sequence shown here is derived from an EMBL/GenBank/DDBJ whole genome shotgun (WGS) entry which is preliminary data.</text>
</comment>
<dbReference type="HAMAP" id="MF_00238">
    <property type="entry name" value="Cytidyl_kinase_type1"/>
    <property type="match status" value="1"/>
</dbReference>
<dbReference type="GeneID" id="75910462"/>
<keyword evidence="5" id="KW-0418">Kinase</keyword>
<dbReference type="Gene3D" id="3.40.50.300">
    <property type="entry name" value="P-loop containing nucleotide triphosphate hydrolases"/>
    <property type="match status" value="1"/>
</dbReference>
<evidence type="ECO:0000259" key="9">
    <source>
        <dbReference type="Pfam" id="PF02224"/>
    </source>
</evidence>
<dbReference type="NCBIfam" id="TIGR00017">
    <property type="entry name" value="cmk"/>
    <property type="match status" value="1"/>
</dbReference>
<keyword evidence="6" id="KW-0067">ATP-binding</keyword>
<dbReference type="EC" id="2.7.4.25" evidence="2"/>
<feature type="domain" description="Cytidylate kinase" evidence="9">
    <location>
        <begin position="146"/>
        <end position="243"/>
    </location>
</feature>
<evidence type="ECO:0000256" key="6">
    <source>
        <dbReference type="ARBA" id="ARBA00022840"/>
    </source>
</evidence>
<keyword evidence="11" id="KW-1185">Reference proteome</keyword>
<dbReference type="EMBL" id="MU620892">
    <property type="protein sequence ID" value="KAI8584758.1"/>
    <property type="molecule type" value="Genomic_DNA"/>
</dbReference>
<reference evidence="10" key="1">
    <citation type="submission" date="2021-06" db="EMBL/GenBank/DDBJ databases">
        <authorList>
            <consortium name="DOE Joint Genome Institute"/>
            <person name="Mondo S.J."/>
            <person name="Amses K.R."/>
            <person name="Simmons D.R."/>
            <person name="Longcore J.E."/>
            <person name="Seto K."/>
            <person name="Alves G.H."/>
            <person name="Bonds A.E."/>
            <person name="Quandt C.A."/>
            <person name="Davis W.J."/>
            <person name="Chang Y."/>
            <person name="Letcher P.M."/>
            <person name="Powell M.J."/>
            <person name="Kuo A."/>
            <person name="Labutti K."/>
            <person name="Pangilinan J."/>
            <person name="Andreopoulos W."/>
            <person name="Tritt A."/>
            <person name="Riley R."/>
            <person name="Hundley H."/>
            <person name="Johnson J."/>
            <person name="Lipzen A."/>
            <person name="Barry K."/>
            <person name="Berbee M.L."/>
            <person name="Buchler N.E."/>
            <person name="Grigoriev I.V."/>
            <person name="Spatafora J.W."/>
            <person name="Stajich J.E."/>
            <person name="James T.Y."/>
        </authorList>
    </citation>
    <scope>NUCLEOTIDE SEQUENCE</scope>
    <source>
        <strain evidence="10">AG</strain>
    </source>
</reference>
<comment type="catalytic activity">
    <reaction evidence="8">
        <text>CMP + ATP = CDP + ADP</text>
        <dbReference type="Rhea" id="RHEA:11600"/>
        <dbReference type="ChEBI" id="CHEBI:30616"/>
        <dbReference type="ChEBI" id="CHEBI:58069"/>
        <dbReference type="ChEBI" id="CHEBI:60377"/>
        <dbReference type="ChEBI" id="CHEBI:456216"/>
        <dbReference type="EC" id="2.7.4.25"/>
    </reaction>
</comment>
<gene>
    <name evidence="10" type="ORF">K450DRAFT_217883</name>
</gene>
<dbReference type="InterPro" id="IPR027417">
    <property type="entry name" value="P-loop_NTPase"/>
</dbReference>
<keyword evidence="3" id="KW-0808">Transferase</keyword>
<organism evidence="10 11">
    <name type="scientific">Umbelopsis ramanniana AG</name>
    <dbReference type="NCBI Taxonomy" id="1314678"/>
    <lineage>
        <taxon>Eukaryota</taxon>
        <taxon>Fungi</taxon>
        <taxon>Fungi incertae sedis</taxon>
        <taxon>Mucoromycota</taxon>
        <taxon>Mucoromycotina</taxon>
        <taxon>Umbelopsidomycetes</taxon>
        <taxon>Umbelopsidales</taxon>
        <taxon>Umbelopsidaceae</taxon>
        <taxon>Umbelopsis</taxon>
    </lineage>
</organism>
<sequence length="253" mass="28004">MSHTRIFRVAIDGPAASGKSTTAKLLAEKLGFGYIDSGAMYRAITFKCLRMGISPADPKNATEIGKLAAATTITFPNMTSVILDKKEDISSEIRSSTITSNIGGVAANKKVREALAEMQRGLARGDYPETFEGRKGVTHHGKSIMGMVMDGRDIGTVILPDAELKVFLIADSQIRAQRRYDEMVKRNKLESGETVEKIKAELEQRDHEDRTREVSPLKQASDAVELDTSYLTIQQQVDAIEKLILDRMDHFQE</sequence>
<comment type="catalytic activity">
    <reaction evidence="7">
        <text>dCMP + ATP = dCDP + ADP</text>
        <dbReference type="Rhea" id="RHEA:25094"/>
        <dbReference type="ChEBI" id="CHEBI:30616"/>
        <dbReference type="ChEBI" id="CHEBI:57566"/>
        <dbReference type="ChEBI" id="CHEBI:58593"/>
        <dbReference type="ChEBI" id="CHEBI:456216"/>
        <dbReference type="EC" id="2.7.4.25"/>
    </reaction>
</comment>